<dbReference type="KEGG" id="hra:EI982_05730"/>
<organism evidence="3 4">
    <name type="scientific">Haloplanus rallus</name>
    <dbReference type="NCBI Taxonomy" id="1816183"/>
    <lineage>
        <taxon>Archaea</taxon>
        <taxon>Methanobacteriati</taxon>
        <taxon>Methanobacteriota</taxon>
        <taxon>Stenosarchaea group</taxon>
        <taxon>Halobacteria</taxon>
        <taxon>Halobacteriales</taxon>
        <taxon>Haloferacaceae</taxon>
        <taxon>Haloplanus</taxon>
    </lineage>
</organism>
<evidence type="ECO:0000313" key="4">
    <source>
        <dbReference type="Proteomes" id="UP000428325"/>
    </source>
</evidence>
<accession>A0A6B9F7P3</accession>
<evidence type="ECO:0000313" key="3">
    <source>
        <dbReference type="EMBL" id="QGX94321.1"/>
    </source>
</evidence>
<protein>
    <recommendedName>
        <fullName evidence="2">DUF8009 domain-containing protein</fullName>
    </recommendedName>
</protein>
<dbReference type="Pfam" id="PF26033">
    <property type="entry name" value="DUF8009"/>
    <property type="match status" value="1"/>
</dbReference>
<dbReference type="InterPro" id="IPR058322">
    <property type="entry name" value="DUF8009"/>
</dbReference>
<evidence type="ECO:0000256" key="1">
    <source>
        <dbReference type="SAM" id="MobiDB-lite"/>
    </source>
</evidence>
<dbReference type="EMBL" id="CP034345">
    <property type="protein sequence ID" value="QGX94321.1"/>
    <property type="molecule type" value="Genomic_DNA"/>
</dbReference>
<keyword evidence="4" id="KW-1185">Reference proteome</keyword>
<feature type="domain" description="DUF8009" evidence="2">
    <location>
        <begin position="7"/>
        <end position="141"/>
    </location>
</feature>
<name>A0A6B9F7P3_9EURY</name>
<dbReference type="GeneID" id="99245592"/>
<gene>
    <name evidence="3" type="ORF">EI982_05730</name>
</gene>
<evidence type="ECO:0000259" key="2">
    <source>
        <dbReference type="Pfam" id="PF26033"/>
    </source>
</evidence>
<proteinExistence type="predicted"/>
<reference evidence="3 4" key="1">
    <citation type="submission" date="2018-12" db="EMBL/GenBank/DDBJ databases">
        <title>Complete genome sequence of Haloplanus rallus MBLA0036.</title>
        <authorList>
            <person name="Nam Y.-d."/>
            <person name="Kang J."/>
            <person name="Chung W.-H."/>
            <person name="Park Y.S."/>
        </authorList>
    </citation>
    <scope>NUCLEOTIDE SEQUENCE [LARGE SCALE GENOMIC DNA]</scope>
    <source>
        <strain evidence="3 4">MBLA0036</strain>
    </source>
</reference>
<feature type="region of interest" description="Disordered" evidence="1">
    <location>
        <begin position="57"/>
        <end position="86"/>
    </location>
</feature>
<dbReference type="AlphaFoldDB" id="A0A6B9F7P3"/>
<sequence length="141" mass="15436">MADDDAAAADPTAITVLAVTVEDVVAALETNWRSDRHTVLRVTPPFSGRMRARIHRPGAADDTGALHLDPSTFVDDPPAYPHPDETADRLREAGRYTTERHHDRHTAAVAAWRDDVRDALVDAVDLPTDEGPHRVDVAYLG</sequence>
<dbReference type="OrthoDB" id="199191at2157"/>
<dbReference type="RefSeq" id="WP_157688557.1">
    <property type="nucleotide sequence ID" value="NZ_CP034345.1"/>
</dbReference>
<dbReference type="Proteomes" id="UP000428325">
    <property type="component" value="Chromosome"/>
</dbReference>